<name>A0A136Q850_9FIRM</name>
<sequence length="50" mass="5578">MKKAEGKTGFHGRVVKKAQWRRRKSKRIAGVVAARESGTIPDQMCVVPKV</sequence>
<keyword evidence="2" id="KW-1185">Reference proteome</keyword>
<dbReference type="EMBL" id="LSZW01000030">
    <property type="protein sequence ID" value="KXK66822.1"/>
    <property type="molecule type" value="Genomic_DNA"/>
</dbReference>
<dbReference type="AlphaFoldDB" id="A0A136Q850"/>
<organism evidence="1 2">
    <name type="scientific">Christensenella minuta</name>
    <dbReference type="NCBI Taxonomy" id="626937"/>
    <lineage>
        <taxon>Bacteria</taxon>
        <taxon>Bacillati</taxon>
        <taxon>Bacillota</taxon>
        <taxon>Clostridia</taxon>
        <taxon>Christensenellales</taxon>
        <taxon>Christensenellaceae</taxon>
        <taxon>Christensenella</taxon>
    </lineage>
</organism>
<accession>A0A136Q850</accession>
<protein>
    <submittedName>
        <fullName evidence="1">Uncharacterized protein</fullName>
    </submittedName>
</protein>
<proteinExistence type="predicted"/>
<evidence type="ECO:0000313" key="2">
    <source>
        <dbReference type="Proteomes" id="UP000070366"/>
    </source>
</evidence>
<gene>
    <name evidence="1" type="ORF">HMPREF3293_00368</name>
</gene>
<evidence type="ECO:0000313" key="1">
    <source>
        <dbReference type="EMBL" id="KXK66822.1"/>
    </source>
</evidence>
<reference evidence="1 2" key="1">
    <citation type="submission" date="2016-02" db="EMBL/GenBank/DDBJ databases">
        <authorList>
            <person name="Wen L."/>
            <person name="He K."/>
            <person name="Yang H."/>
        </authorList>
    </citation>
    <scope>NUCLEOTIDE SEQUENCE [LARGE SCALE GENOMIC DNA]</scope>
    <source>
        <strain evidence="1 2">DSM 22607</strain>
    </source>
</reference>
<comment type="caution">
    <text evidence="1">The sequence shown here is derived from an EMBL/GenBank/DDBJ whole genome shotgun (WGS) entry which is preliminary data.</text>
</comment>
<dbReference type="Proteomes" id="UP000070366">
    <property type="component" value="Unassembled WGS sequence"/>
</dbReference>